<name>A0AAN5DA80_9BILA</name>
<dbReference type="AlphaFoldDB" id="A0AAN5DA80"/>
<proteinExistence type="predicted"/>
<dbReference type="EMBL" id="BTRK01000006">
    <property type="protein sequence ID" value="GMR58925.1"/>
    <property type="molecule type" value="Genomic_DNA"/>
</dbReference>
<accession>A0AAN5DA80</accession>
<comment type="caution">
    <text evidence="1">The sequence shown here is derived from an EMBL/GenBank/DDBJ whole genome shotgun (WGS) entry which is preliminary data.</text>
</comment>
<evidence type="ECO:0000313" key="2">
    <source>
        <dbReference type="Proteomes" id="UP001328107"/>
    </source>
</evidence>
<sequence length="160" mass="18099">MEMKEMAVGQRMEREMGAPTRFTDSSELCMSPDDDDGMTERMGTLYILLQFLYECSSGCDYILSCTICLPSSHHSSRCFRCLRSFLGRIPIRCELLLPLRLFHLGQFASLLSKIRSSHCEHFGIELIALLKKSPDISSSSSLLSLTSLYGIDRCFRSALH</sequence>
<reference evidence="2" key="1">
    <citation type="submission" date="2022-10" db="EMBL/GenBank/DDBJ databases">
        <title>Genome assembly of Pristionchus species.</title>
        <authorList>
            <person name="Yoshida K."/>
            <person name="Sommer R.J."/>
        </authorList>
    </citation>
    <scope>NUCLEOTIDE SEQUENCE [LARGE SCALE GENOMIC DNA]</scope>
    <source>
        <strain evidence="2">RS5460</strain>
    </source>
</reference>
<keyword evidence="2" id="KW-1185">Reference proteome</keyword>
<dbReference type="Proteomes" id="UP001328107">
    <property type="component" value="Unassembled WGS sequence"/>
</dbReference>
<evidence type="ECO:0000313" key="1">
    <source>
        <dbReference type="EMBL" id="GMR58925.1"/>
    </source>
</evidence>
<protein>
    <submittedName>
        <fullName evidence="1">Uncharacterized protein</fullName>
    </submittedName>
</protein>
<organism evidence="1 2">
    <name type="scientific">Pristionchus mayeri</name>
    <dbReference type="NCBI Taxonomy" id="1317129"/>
    <lineage>
        <taxon>Eukaryota</taxon>
        <taxon>Metazoa</taxon>
        <taxon>Ecdysozoa</taxon>
        <taxon>Nematoda</taxon>
        <taxon>Chromadorea</taxon>
        <taxon>Rhabditida</taxon>
        <taxon>Rhabditina</taxon>
        <taxon>Diplogasteromorpha</taxon>
        <taxon>Diplogasteroidea</taxon>
        <taxon>Neodiplogasteridae</taxon>
        <taxon>Pristionchus</taxon>
    </lineage>
</organism>
<gene>
    <name evidence="1" type="ORF">PMAYCL1PPCAC_29120</name>
</gene>